<protein>
    <submittedName>
        <fullName evidence="5">YafY family protein</fullName>
    </submittedName>
</protein>
<dbReference type="InterPro" id="IPR036390">
    <property type="entry name" value="WH_DNA-bd_sf"/>
</dbReference>
<dbReference type="Gene3D" id="1.10.10.10">
    <property type="entry name" value="Winged helix-like DNA-binding domain superfamily/Winged helix DNA-binding domain"/>
    <property type="match status" value="1"/>
</dbReference>
<dbReference type="InterPro" id="IPR051534">
    <property type="entry name" value="CBASS_pafABC_assoc_protein"/>
</dbReference>
<dbReference type="SUPFAM" id="SSF46785">
    <property type="entry name" value="Winged helix' DNA-binding domain"/>
    <property type="match status" value="1"/>
</dbReference>
<feature type="coiled-coil region" evidence="3">
    <location>
        <begin position="105"/>
        <end position="157"/>
    </location>
</feature>
<organism evidence="5 6">
    <name type="scientific">Desulforamulus aquiferis</name>
    <dbReference type="NCBI Taxonomy" id="1397668"/>
    <lineage>
        <taxon>Bacteria</taxon>
        <taxon>Bacillati</taxon>
        <taxon>Bacillota</taxon>
        <taxon>Clostridia</taxon>
        <taxon>Eubacteriales</taxon>
        <taxon>Peptococcaceae</taxon>
        <taxon>Desulforamulus</taxon>
    </lineage>
</organism>
<dbReference type="PANTHER" id="PTHR34580">
    <property type="match status" value="1"/>
</dbReference>
<dbReference type="PROSITE" id="PS52050">
    <property type="entry name" value="WYL"/>
    <property type="match status" value="1"/>
</dbReference>
<reference evidence="5" key="2">
    <citation type="submission" date="2023-03" db="EMBL/GenBank/DDBJ databases">
        <authorList>
            <person name="Zhang Z."/>
        </authorList>
    </citation>
    <scope>NUCLEOTIDE SEQUENCE</scope>
    <source>
        <strain evidence="5">DSA</strain>
    </source>
</reference>
<dbReference type="PIRSF" id="PIRSF016838">
    <property type="entry name" value="PafC"/>
    <property type="match status" value="1"/>
</dbReference>
<reference evidence="5" key="1">
    <citation type="journal article" date="2023" name="J. Hazard. Mater.">
        <title>Anaerobic biodegradation of pyrene and benzo[a]pyrene by a new sulfate-reducing Desulforamulus aquiferis strain DSA.</title>
        <authorList>
            <person name="Zhang Z."/>
            <person name="Sun J."/>
            <person name="Gong X."/>
            <person name="Wang C."/>
            <person name="Wang H."/>
        </authorList>
    </citation>
    <scope>NUCLEOTIDE SEQUENCE</scope>
    <source>
        <strain evidence="5">DSA</strain>
    </source>
</reference>
<dbReference type="PROSITE" id="PS51000">
    <property type="entry name" value="HTH_DEOR_2"/>
    <property type="match status" value="1"/>
</dbReference>
<dbReference type="Pfam" id="PF25583">
    <property type="entry name" value="WCX"/>
    <property type="match status" value="1"/>
</dbReference>
<gene>
    <name evidence="5" type="ORF">P6N53_09025</name>
</gene>
<dbReference type="EMBL" id="JARPTC010000012">
    <property type="protein sequence ID" value="MDO7787359.1"/>
    <property type="molecule type" value="Genomic_DNA"/>
</dbReference>
<proteinExistence type="predicted"/>
<dbReference type="InterPro" id="IPR057727">
    <property type="entry name" value="WCX_dom"/>
</dbReference>
<evidence type="ECO:0000256" key="2">
    <source>
        <dbReference type="ARBA" id="ARBA00023163"/>
    </source>
</evidence>
<keyword evidence="1" id="KW-0805">Transcription regulation</keyword>
<dbReference type="InterPro" id="IPR013196">
    <property type="entry name" value="HTH_11"/>
</dbReference>
<sequence>MAVNMLKLERLISILVILLRKERVQAKELAEMFGVSVRTILRDVDAIDLAGIPIVTYQGFNGGIGIAKGYRLDKSILTKDEMAAIITMAKGMAGALPDKNHEILLEKLKNTLSSAQVENLETKVNQLVIDLSPWRGNQSLKVKAANIRRAIDSLKELNFIYTDSSGHTTMREVEPYSLVLKGQSWYLYGWCLMRRDLRLFKLARIKELTVTDKSYKPREISLEQLPWEGNRQRPENMIKLELVFEQEFASLAEECFGEEVCKGDDGRIMVMAEMPENNWLYGFLLSFGTGVEVINPPHIRTKLCKIGEGIYKKYLQQT</sequence>
<evidence type="ECO:0000256" key="3">
    <source>
        <dbReference type="SAM" id="Coils"/>
    </source>
</evidence>
<accession>A0AAW7ZDP5</accession>
<keyword evidence="3" id="KW-0175">Coiled coil</keyword>
<dbReference type="InterPro" id="IPR026881">
    <property type="entry name" value="WYL_dom"/>
</dbReference>
<comment type="caution">
    <text evidence="5">The sequence shown here is derived from an EMBL/GenBank/DDBJ whole genome shotgun (WGS) entry which is preliminary data.</text>
</comment>
<dbReference type="InterPro" id="IPR001034">
    <property type="entry name" value="DeoR_HTH"/>
</dbReference>
<dbReference type="InterPro" id="IPR036388">
    <property type="entry name" value="WH-like_DNA-bd_sf"/>
</dbReference>
<dbReference type="Proteomes" id="UP001172911">
    <property type="component" value="Unassembled WGS sequence"/>
</dbReference>
<evidence type="ECO:0000256" key="1">
    <source>
        <dbReference type="ARBA" id="ARBA00023015"/>
    </source>
</evidence>
<dbReference type="RefSeq" id="WP_304542502.1">
    <property type="nucleotide sequence ID" value="NZ_JARPTC010000012.1"/>
</dbReference>
<dbReference type="InterPro" id="IPR028349">
    <property type="entry name" value="PafC-like"/>
</dbReference>
<name>A0AAW7ZDP5_9FIRM</name>
<dbReference type="AlphaFoldDB" id="A0AAW7ZDP5"/>
<dbReference type="Pfam" id="PF08279">
    <property type="entry name" value="HTH_11"/>
    <property type="match status" value="1"/>
</dbReference>
<dbReference type="PANTHER" id="PTHR34580:SF8">
    <property type="entry name" value="WYL DOMAIN-CONTAINING PROTEIN"/>
    <property type="match status" value="1"/>
</dbReference>
<keyword evidence="2" id="KW-0804">Transcription</keyword>
<evidence type="ECO:0000313" key="6">
    <source>
        <dbReference type="Proteomes" id="UP001172911"/>
    </source>
</evidence>
<evidence type="ECO:0000313" key="5">
    <source>
        <dbReference type="EMBL" id="MDO7787359.1"/>
    </source>
</evidence>
<feature type="domain" description="HTH deoR-type" evidence="4">
    <location>
        <begin position="7"/>
        <end position="62"/>
    </location>
</feature>
<keyword evidence="6" id="KW-1185">Reference proteome</keyword>
<dbReference type="GO" id="GO:0003700">
    <property type="term" value="F:DNA-binding transcription factor activity"/>
    <property type="evidence" value="ECO:0007669"/>
    <property type="project" value="InterPro"/>
</dbReference>
<evidence type="ECO:0000259" key="4">
    <source>
        <dbReference type="PROSITE" id="PS51000"/>
    </source>
</evidence>
<dbReference type="Pfam" id="PF13280">
    <property type="entry name" value="WYL"/>
    <property type="match status" value="1"/>
</dbReference>